<dbReference type="AlphaFoldDB" id="X1VHT8"/>
<feature type="region of interest" description="Disordered" evidence="1">
    <location>
        <begin position="1"/>
        <end position="57"/>
    </location>
</feature>
<feature type="compositionally biased region" description="Basic and acidic residues" evidence="1">
    <location>
        <begin position="1"/>
        <end position="16"/>
    </location>
</feature>
<evidence type="ECO:0000256" key="1">
    <source>
        <dbReference type="SAM" id="MobiDB-lite"/>
    </source>
</evidence>
<gene>
    <name evidence="2" type="ORF">S12H4_54889</name>
</gene>
<proteinExistence type="predicted"/>
<comment type="caution">
    <text evidence="2">The sequence shown here is derived from an EMBL/GenBank/DDBJ whole genome shotgun (WGS) entry which is preliminary data.</text>
</comment>
<sequence>QRPLTDKQKRDKAKYERQHRHRYGSDLTERRLRKHRTGKATNRKESRPAKAREVKPP</sequence>
<accession>X1VHT8</accession>
<evidence type="ECO:0000313" key="2">
    <source>
        <dbReference type="EMBL" id="GAJ18082.1"/>
    </source>
</evidence>
<protein>
    <submittedName>
        <fullName evidence="2">Uncharacterized protein</fullName>
    </submittedName>
</protein>
<reference evidence="2" key="1">
    <citation type="journal article" date="2014" name="Front. Microbiol.">
        <title>High frequency of phylogenetically diverse reductive dehalogenase-homologous genes in deep subseafloor sedimentary metagenomes.</title>
        <authorList>
            <person name="Kawai M."/>
            <person name="Futagami T."/>
            <person name="Toyoda A."/>
            <person name="Takaki Y."/>
            <person name="Nishi S."/>
            <person name="Hori S."/>
            <person name="Arai W."/>
            <person name="Tsubouchi T."/>
            <person name="Morono Y."/>
            <person name="Uchiyama I."/>
            <person name="Ito T."/>
            <person name="Fujiyama A."/>
            <person name="Inagaki F."/>
            <person name="Takami H."/>
        </authorList>
    </citation>
    <scope>NUCLEOTIDE SEQUENCE</scope>
    <source>
        <strain evidence="2">Expedition CK06-06</strain>
    </source>
</reference>
<feature type="non-terminal residue" evidence="2">
    <location>
        <position position="1"/>
    </location>
</feature>
<organism evidence="2">
    <name type="scientific">marine sediment metagenome</name>
    <dbReference type="NCBI Taxonomy" id="412755"/>
    <lineage>
        <taxon>unclassified sequences</taxon>
        <taxon>metagenomes</taxon>
        <taxon>ecological metagenomes</taxon>
    </lineage>
</organism>
<feature type="compositionally biased region" description="Basic and acidic residues" evidence="1">
    <location>
        <begin position="42"/>
        <end position="57"/>
    </location>
</feature>
<name>X1VHT8_9ZZZZ</name>
<dbReference type="EMBL" id="BARW01035140">
    <property type="protein sequence ID" value="GAJ18082.1"/>
    <property type="molecule type" value="Genomic_DNA"/>
</dbReference>